<keyword evidence="2 3" id="KW-0539">Nucleus</keyword>
<dbReference type="PANTHER" id="PTHR31319">
    <property type="entry name" value="ZINC FINGER PROTEIN CONSTANS-LIKE 4"/>
    <property type="match status" value="1"/>
</dbReference>
<keyword evidence="6" id="KW-1185">Reference proteome</keyword>
<reference evidence="5 6" key="1">
    <citation type="journal article" date="2014" name="PLoS ONE">
        <title>Global Analysis of Gene Expression Profiles in Physic Nut (Jatropha curcas L.) Seedlings Exposed to Salt Stress.</title>
        <authorList>
            <person name="Zhang L."/>
            <person name="Zhang C."/>
            <person name="Wu P."/>
            <person name="Chen Y."/>
            <person name="Li M."/>
            <person name="Jiang H."/>
            <person name="Wu G."/>
        </authorList>
    </citation>
    <scope>NUCLEOTIDE SEQUENCE [LARGE SCALE GENOMIC DNA]</scope>
    <source>
        <strain evidence="6">cv. GZQX0401</strain>
        <tissue evidence="5">Young leaves</tissue>
    </source>
</reference>
<evidence type="ECO:0000313" key="5">
    <source>
        <dbReference type="EMBL" id="KDP25405.1"/>
    </source>
</evidence>
<dbReference type="InterPro" id="IPR045281">
    <property type="entry name" value="CONSTANS-like"/>
</dbReference>
<dbReference type="Pfam" id="PF06203">
    <property type="entry name" value="CCT"/>
    <property type="match status" value="1"/>
</dbReference>
<dbReference type="PROSITE" id="PS51017">
    <property type="entry name" value="CCT"/>
    <property type="match status" value="1"/>
</dbReference>
<dbReference type="AlphaFoldDB" id="A0A067JZG8"/>
<evidence type="ECO:0000256" key="1">
    <source>
        <dbReference type="ARBA" id="ARBA00004123"/>
    </source>
</evidence>
<dbReference type="GO" id="GO:0003700">
    <property type="term" value="F:DNA-binding transcription factor activity"/>
    <property type="evidence" value="ECO:0007669"/>
    <property type="project" value="TreeGrafter"/>
</dbReference>
<dbReference type="EMBL" id="KK914993">
    <property type="protein sequence ID" value="KDP25405.1"/>
    <property type="molecule type" value="Genomic_DNA"/>
</dbReference>
<evidence type="ECO:0000313" key="6">
    <source>
        <dbReference type="Proteomes" id="UP000027138"/>
    </source>
</evidence>
<name>A0A067JZG8_JATCU</name>
<sequence>MLFNDTSFFPIFEDHVDRIHSLDQFSENPFTPSLPPNDHQLENLTTPSQTTQLQPLQNGSDFAACSSLPNECNNFFDDLETFFYNSMESPHKQQDSTINDGCLGGQIMISKIHSTGDLQNNIAAHRKRCSTEETNLQVIPYSAEERKKRIEKYRAKRPRRNFNKTIKYVSRKRVADNRARIRGRFASDEETVMVLKQETGSSEQGNSTAPYGLLELTPNLRLNWFDGLHEKNFDGTVIGGNCSENLNFINYEGFDFWRSFFSGESDEL</sequence>
<feature type="domain" description="CCT" evidence="4">
    <location>
        <begin position="146"/>
        <end position="188"/>
    </location>
</feature>
<accession>A0A067JZG8</accession>
<gene>
    <name evidence="5" type="ORF">JCGZ_20561</name>
</gene>
<evidence type="ECO:0000256" key="3">
    <source>
        <dbReference type="PROSITE-ProRule" id="PRU00357"/>
    </source>
</evidence>
<dbReference type="PANTHER" id="PTHR31319:SF114">
    <property type="entry name" value="OS12G0262400 PROTEIN"/>
    <property type="match status" value="1"/>
</dbReference>
<comment type="subcellular location">
    <subcellularLocation>
        <location evidence="1 3">Nucleus</location>
    </subcellularLocation>
</comment>
<evidence type="ECO:0000259" key="4">
    <source>
        <dbReference type="PROSITE" id="PS51017"/>
    </source>
</evidence>
<dbReference type="GO" id="GO:0005634">
    <property type="term" value="C:nucleus"/>
    <property type="evidence" value="ECO:0007669"/>
    <property type="project" value="UniProtKB-SubCell"/>
</dbReference>
<organism evidence="5 6">
    <name type="scientific">Jatropha curcas</name>
    <name type="common">Barbados nut</name>
    <dbReference type="NCBI Taxonomy" id="180498"/>
    <lineage>
        <taxon>Eukaryota</taxon>
        <taxon>Viridiplantae</taxon>
        <taxon>Streptophyta</taxon>
        <taxon>Embryophyta</taxon>
        <taxon>Tracheophyta</taxon>
        <taxon>Spermatophyta</taxon>
        <taxon>Magnoliopsida</taxon>
        <taxon>eudicotyledons</taxon>
        <taxon>Gunneridae</taxon>
        <taxon>Pentapetalae</taxon>
        <taxon>rosids</taxon>
        <taxon>fabids</taxon>
        <taxon>Malpighiales</taxon>
        <taxon>Euphorbiaceae</taxon>
        <taxon>Crotonoideae</taxon>
        <taxon>Jatropheae</taxon>
        <taxon>Jatropha</taxon>
    </lineage>
</organism>
<dbReference type="OrthoDB" id="153872at2759"/>
<dbReference type="Proteomes" id="UP000027138">
    <property type="component" value="Unassembled WGS sequence"/>
</dbReference>
<dbReference type="InterPro" id="IPR010402">
    <property type="entry name" value="CCT_domain"/>
</dbReference>
<protein>
    <recommendedName>
        <fullName evidence="4">CCT domain-containing protein</fullName>
    </recommendedName>
</protein>
<proteinExistence type="predicted"/>
<evidence type="ECO:0000256" key="2">
    <source>
        <dbReference type="ARBA" id="ARBA00023242"/>
    </source>
</evidence>
<dbReference type="GO" id="GO:0009909">
    <property type="term" value="P:regulation of flower development"/>
    <property type="evidence" value="ECO:0007669"/>
    <property type="project" value="InterPro"/>
</dbReference>